<dbReference type="HOGENOM" id="CLU_004498_8_1_1"/>
<name>S8FHZ7_FOMSC</name>
<dbReference type="eggNOG" id="KOG0029">
    <property type="taxonomic scope" value="Eukaryota"/>
</dbReference>
<organism evidence="2 3">
    <name type="scientific">Fomitopsis schrenkii</name>
    <name type="common">Brown rot fungus</name>
    <dbReference type="NCBI Taxonomy" id="2126942"/>
    <lineage>
        <taxon>Eukaryota</taxon>
        <taxon>Fungi</taxon>
        <taxon>Dikarya</taxon>
        <taxon>Basidiomycota</taxon>
        <taxon>Agaricomycotina</taxon>
        <taxon>Agaricomycetes</taxon>
        <taxon>Polyporales</taxon>
        <taxon>Fomitopsis</taxon>
    </lineage>
</organism>
<dbReference type="GO" id="GO:0009063">
    <property type="term" value="P:amino acid catabolic process"/>
    <property type="evidence" value="ECO:0007669"/>
    <property type="project" value="TreeGrafter"/>
</dbReference>
<sequence length="553" mass="63090">MMLQSLDIEYEILEASERVGGRLYTHRFPGKPHDYFDVGAMRFPKTPMMKRTFNLFDKLTKEAELSVIPYIFKNDNSTLLYNDVLMKRGSSSEDPTQWDVDDIPSEFAQRGWSALVGNVVDPFVKQLAADSERPEKKGWELMMQYDQYSTRAYMSGNRSDTKEKLDALRLMPYPTPVVDWLEMFDRSSAWYDRALSETVLESLAFAYPDREVTWWCVDGGSQVIADKMAKLLKRPPVIGTRVRAIALRDFDPEISDTWNHAKVELSFANGAESRSYGHVISTVALPCLRTMDLSQAWLTSHHNIALRTLRYGPAVKIGVKFKVSWWTDAELMKKYQQPQFSFGPIVGGQSYTDRMLRTVVYPSYGEDCGEKSTVLMVSYCWTEDANRLSSLLGDASKEELKDIVLRDLTAVHGFYPTEGYEFLKSQWEDHFAWSWSDQPDFMGAFGFFGPGQFSYIYKHMTQPAALGRLHFAGETLSTRHAWVVGALDASWRAVYEIICTSYPEKLKKFKQLWGSEEDWTNANVLRHVSFSLISQGLGNFERDGAGAGSQATI</sequence>
<dbReference type="PANTHER" id="PTHR10742:SF342">
    <property type="entry name" value="AMINE OXIDASE"/>
    <property type="match status" value="1"/>
</dbReference>
<dbReference type="InParanoid" id="S8FHZ7"/>
<dbReference type="Gene3D" id="1.10.10.1620">
    <property type="match status" value="1"/>
</dbReference>
<dbReference type="STRING" id="743788.S8FHZ7"/>
<dbReference type="OrthoDB" id="7777654at2759"/>
<evidence type="ECO:0000259" key="1">
    <source>
        <dbReference type="Pfam" id="PF01593"/>
    </source>
</evidence>
<reference evidence="2 3" key="1">
    <citation type="journal article" date="2012" name="Science">
        <title>The Paleozoic origin of enzymatic lignin decomposition reconstructed from 31 fungal genomes.</title>
        <authorList>
            <person name="Floudas D."/>
            <person name="Binder M."/>
            <person name="Riley R."/>
            <person name="Barry K."/>
            <person name="Blanchette R.A."/>
            <person name="Henrissat B."/>
            <person name="Martinez A.T."/>
            <person name="Otillar R."/>
            <person name="Spatafora J.W."/>
            <person name="Yadav J.S."/>
            <person name="Aerts A."/>
            <person name="Benoit I."/>
            <person name="Boyd A."/>
            <person name="Carlson A."/>
            <person name="Copeland A."/>
            <person name="Coutinho P.M."/>
            <person name="de Vries R.P."/>
            <person name="Ferreira P."/>
            <person name="Findley K."/>
            <person name="Foster B."/>
            <person name="Gaskell J."/>
            <person name="Glotzer D."/>
            <person name="Gorecki P."/>
            <person name="Heitman J."/>
            <person name="Hesse C."/>
            <person name="Hori C."/>
            <person name="Igarashi K."/>
            <person name="Jurgens J.A."/>
            <person name="Kallen N."/>
            <person name="Kersten P."/>
            <person name="Kohler A."/>
            <person name="Kuees U."/>
            <person name="Kumar T.K.A."/>
            <person name="Kuo A."/>
            <person name="LaButti K."/>
            <person name="Larrondo L.F."/>
            <person name="Lindquist E."/>
            <person name="Ling A."/>
            <person name="Lombard V."/>
            <person name="Lucas S."/>
            <person name="Lundell T."/>
            <person name="Martin R."/>
            <person name="McLaughlin D.J."/>
            <person name="Morgenstern I."/>
            <person name="Morin E."/>
            <person name="Murat C."/>
            <person name="Nagy L.G."/>
            <person name="Nolan M."/>
            <person name="Ohm R.A."/>
            <person name="Patyshakuliyeva A."/>
            <person name="Rokas A."/>
            <person name="Ruiz-Duenas F.J."/>
            <person name="Sabat G."/>
            <person name="Salamov A."/>
            <person name="Samejima M."/>
            <person name="Schmutz J."/>
            <person name="Slot J.C."/>
            <person name="St John F."/>
            <person name="Stenlid J."/>
            <person name="Sun H."/>
            <person name="Sun S."/>
            <person name="Syed K."/>
            <person name="Tsang A."/>
            <person name="Wiebenga A."/>
            <person name="Young D."/>
            <person name="Pisabarro A."/>
            <person name="Eastwood D.C."/>
            <person name="Martin F."/>
            <person name="Cullen D."/>
            <person name="Grigoriev I.V."/>
            <person name="Hibbett D.S."/>
        </authorList>
    </citation>
    <scope>NUCLEOTIDE SEQUENCE</scope>
    <source>
        <strain evidence="3">FP-58527</strain>
    </source>
</reference>
<dbReference type="GO" id="GO:0001716">
    <property type="term" value="F:L-amino-acid oxidase activity"/>
    <property type="evidence" value="ECO:0007669"/>
    <property type="project" value="TreeGrafter"/>
</dbReference>
<dbReference type="SUPFAM" id="SSF51905">
    <property type="entry name" value="FAD/NAD(P)-binding domain"/>
    <property type="match status" value="1"/>
</dbReference>
<dbReference type="Pfam" id="PF01593">
    <property type="entry name" value="Amino_oxidase"/>
    <property type="match status" value="1"/>
</dbReference>
<protein>
    <recommendedName>
        <fullName evidence="1">Amine oxidase domain-containing protein</fullName>
    </recommendedName>
</protein>
<dbReference type="InterPro" id="IPR036188">
    <property type="entry name" value="FAD/NAD-bd_sf"/>
</dbReference>
<dbReference type="Proteomes" id="UP000015241">
    <property type="component" value="Unassembled WGS sequence"/>
</dbReference>
<dbReference type="EMBL" id="KE504170">
    <property type="protein sequence ID" value="EPS98024.1"/>
    <property type="molecule type" value="Genomic_DNA"/>
</dbReference>
<dbReference type="InterPro" id="IPR050281">
    <property type="entry name" value="Flavin_monoamine_oxidase"/>
</dbReference>
<evidence type="ECO:0000313" key="3">
    <source>
        <dbReference type="Proteomes" id="UP000015241"/>
    </source>
</evidence>
<evidence type="ECO:0000313" key="2">
    <source>
        <dbReference type="EMBL" id="EPS98024.1"/>
    </source>
</evidence>
<feature type="domain" description="Amine oxidase" evidence="1">
    <location>
        <begin position="5"/>
        <end position="498"/>
    </location>
</feature>
<keyword evidence="3" id="KW-1185">Reference proteome</keyword>
<gene>
    <name evidence="2" type="ORF">FOMPIDRAFT_55933</name>
</gene>
<accession>S8FHZ7</accession>
<dbReference type="AlphaFoldDB" id="S8FHZ7"/>
<dbReference type="PANTHER" id="PTHR10742">
    <property type="entry name" value="FLAVIN MONOAMINE OXIDASE"/>
    <property type="match status" value="1"/>
</dbReference>
<proteinExistence type="predicted"/>
<dbReference type="Gene3D" id="3.90.660.10">
    <property type="match status" value="2"/>
</dbReference>
<dbReference type="SUPFAM" id="SSF54373">
    <property type="entry name" value="FAD-linked reductases, C-terminal domain"/>
    <property type="match status" value="1"/>
</dbReference>
<dbReference type="InterPro" id="IPR002937">
    <property type="entry name" value="Amino_oxidase"/>
</dbReference>